<reference evidence="2 3" key="1">
    <citation type="submission" date="2019-05" db="EMBL/GenBank/DDBJ databases">
        <title>Another draft genome of Portunus trituberculatus and its Hox gene families provides insights of decapod evolution.</title>
        <authorList>
            <person name="Jeong J.-H."/>
            <person name="Song I."/>
            <person name="Kim S."/>
            <person name="Choi T."/>
            <person name="Kim D."/>
            <person name="Ryu S."/>
            <person name="Kim W."/>
        </authorList>
    </citation>
    <scope>NUCLEOTIDE SEQUENCE [LARGE SCALE GENOMIC DNA]</scope>
    <source>
        <tissue evidence="2">Muscle</tissue>
    </source>
</reference>
<protein>
    <submittedName>
        <fullName evidence="2">Uncharacterized protein</fullName>
    </submittedName>
</protein>
<dbReference type="EMBL" id="VSRR010131275">
    <property type="protein sequence ID" value="MPD02414.1"/>
    <property type="molecule type" value="Genomic_DNA"/>
</dbReference>
<feature type="compositionally biased region" description="Pro residues" evidence="1">
    <location>
        <begin position="73"/>
        <end position="94"/>
    </location>
</feature>
<feature type="region of interest" description="Disordered" evidence="1">
    <location>
        <begin position="1"/>
        <end position="40"/>
    </location>
</feature>
<gene>
    <name evidence="2" type="ORF">E2C01_097993</name>
</gene>
<name>A0A5B7K735_PORTR</name>
<keyword evidence="3" id="KW-1185">Reference proteome</keyword>
<sequence>MNTGRSSTSGRGKRERRMGESGSGEWMSGSGMRGRLSTSRRCSMIYPKGPAVSWPPLSPLSMLSVTHRRLTPCRPPGTLPRPPPRPAPPHPAPPQLRSNVARDGRSFIPQSASVN</sequence>
<organism evidence="2 3">
    <name type="scientific">Portunus trituberculatus</name>
    <name type="common">Swimming crab</name>
    <name type="synonym">Neptunus trituberculatus</name>
    <dbReference type="NCBI Taxonomy" id="210409"/>
    <lineage>
        <taxon>Eukaryota</taxon>
        <taxon>Metazoa</taxon>
        <taxon>Ecdysozoa</taxon>
        <taxon>Arthropoda</taxon>
        <taxon>Crustacea</taxon>
        <taxon>Multicrustacea</taxon>
        <taxon>Malacostraca</taxon>
        <taxon>Eumalacostraca</taxon>
        <taxon>Eucarida</taxon>
        <taxon>Decapoda</taxon>
        <taxon>Pleocyemata</taxon>
        <taxon>Brachyura</taxon>
        <taxon>Eubrachyura</taxon>
        <taxon>Portunoidea</taxon>
        <taxon>Portunidae</taxon>
        <taxon>Portuninae</taxon>
        <taxon>Portunus</taxon>
    </lineage>
</organism>
<evidence type="ECO:0000313" key="2">
    <source>
        <dbReference type="EMBL" id="MPD02414.1"/>
    </source>
</evidence>
<proteinExistence type="predicted"/>
<dbReference type="Proteomes" id="UP000324222">
    <property type="component" value="Unassembled WGS sequence"/>
</dbReference>
<accession>A0A5B7K735</accession>
<comment type="caution">
    <text evidence="2">The sequence shown here is derived from an EMBL/GenBank/DDBJ whole genome shotgun (WGS) entry which is preliminary data.</text>
</comment>
<dbReference type="AlphaFoldDB" id="A0A5B7K735"/>
<feature type="region of interest" description="Disordered" evidence="1">
    <location>
        <begin position="65"/>
        <end position="115"/>
    </location>
</feature>
<evidence type="ECO:0000256" key="1">
    <source>
        <dbReference type="SAM" id="MobiDB-lite"/>
    </source>
</evidence>
<evidence type="ECO:0000313" key="3">
    <source>
        <dbReference type="Proteomes" id="UP000324222"/>
    </source>
</evidence>
<feature type="compositionally biased region" description="Polar residues" evidence="1">
    <location>
        <begin position="1"/>
        <end position="10"/>
    </location>
</feature>
<feature type="compositionally biased region" description="Low complexity" evidence="1">
    <location>
        <begin position="23"/>
        <end position="35"/>
    </location>
</feature>